<dbReference type="SMART" id="SM00869">
    <property type="entry name" value="Autotransporter"/>
    <property type="match status" value="1"/>
</dbReference>
<reference evidence="2 3" key="1">
    <citation type="submission" date="2018-08" db="EMBL/GenBank/DDBJ databases">
        <title>Draft genome sequence of Psychrilyobacter sp. strain SD5 isolated from Black Sea water.</title>
        <authorList>
            <person name="Yadav S."/>
            <person name="Villanueva L."/>
            <person name="Damste J.S.S."/>
        </authorList>
    </citation>
    <scope>NUCLEOTIDE SEQUENCE [LARGE SCALE GENOMIC DNA]</scope>
    <source>
        <strain evidence="2 3">SD5</strain>
    </source>
</reference>
<keyword evidence="3" id="KW-1185">Reference proteome</keyword>
<sequence>MGGREMKVEKVLKRWLKRKVKITQVLLVTFLITGSIGYSQVITGDSGQIIIKDSNTTLKVEESGKVDSREKKSTTDNLGFVGVKDVSGNGVIVRSDVEGVILENVGIENIGIIAGGLTSEVGNKPLLIQKQGNGIYDGERVSKIENSGKIAGEVSAKGSLFVDIREEDYEGVEGQIYKSGNGIYGGTVVNNTGTIEGDANSEGGKIDDPTKVIVYAGTDVVRSGNGVVGEVEKNSGVIRGNAVLKGGESILGKADIDPTGDEVYSYADVSSGYDYGPDDELEGKSGNGVYGGVKNNSGVITGDIDLQGGLATARALKYAEAGAEATATKSGNGVLGEVGENIGTIRGDAVLKGGSSIGVVDGTAEGKVGAYAYAYAVGSGNGVDGGVKNNSGTITGRVDLEGGALNGIDVGGDVGVVEKSTVVFVSADIAEARAYEVADADKSGNGVGGYVEENSGIIKGRAVLKGSSTGDGIFAEAEGKEAYVRADADAYANLSGNGVLGGVGKNSKIIKGKALLEGGRAEGDAQRQNFEEGNDVSPEIAIVEAYASAIAYESGNGVMGGVEENSGFIRGRVISQGGTAASMIEGIKNESDVNSDATADLSGNGVVGKVDTNSGIIRGRADLQGGTTRVDLTGPTGDSIVKSIAEADAYESGNGILGDAGKNRGIIEGSSRSHGGSEDGTISGNNLVSGWANLSGNGIYGAKAGENRGIIRGRVDLIEGKVNGTDAGSGSTFSGNGIAYNGEIKDFPNSGLVAGSKSAIAAVSVNNIVNNGVMAGQEIYGDGQDSMGTMDETGTTNNGVYVRLNTDGSVVNVENSSATGTIVGGREIINTGLKNSNSDSYDTFTSDISNKIINGAGVGSGVMTVDGTVKVENSMVNGYDKAVILNDGSSLTAVDTVFNGGGVGAIEDNGTPDDITDDYVRYNPIIVGSDGDNELTLAGKTILNGDIDVKGGIDNHLVIGSPVQLNGDLYGSENKDSEDRLELGDKPVAGQENEELIISGNVKDFENMEVRGEVTFTERAKIEGAEKIEISDNSTLNVRVDTEKTDGDGRVTGHALYENNLIVASEEDGAEENGTLNIVTSGVGRGVVVALSDTHNNKVTIDEDIQLKTDSIIHDAVIDGNGDIVVGVEDDLPVDGGGETYYEKLDLVYKSIISSGDTNIDALNPTVASGAADAAKELYILLNDIYAANPYGYSLYASKESMKTFSETALNKPFKADKKKWMIYGGPIYNDDKFTKKHSTSYENIESERSIFGGYGLAEYGLSDKTSAGIIVGGNNNKVDISNGSKLDGDSFYIGAYGKTEVSNFRFIAGGGYQYTDYDSRRIAANKYQDHKYEESYSNNGFDAYIGSIYSYEFGQSYFLEPKINLTYTRISQDSIDEGNEDLAIETGSKTEDYLDGEVGIDLVKEMNFYQGSAKIKGGISYIRALTVTDKSILTGNMKGGSDFDILITERDEDLMKAGISFEGEQNSGFIYDVGGGYLAGSDTDDYYVSVGIGYKF</sequence>
<dbReference type="Gene3D" id="2.40.128.130">
    <property type="entry name" value="Autotransporter beta-domain"/>
    <property type="match status" value="1"/>
</dbReference>
<gene>
    <name evidence="2" type="ORF">DYH56_08320</name>
</gene>
<accession>A0ABX9KGX4</accession>
<dbReference type="InterPro" id="IPR036709">
    <property type="entry name" value="Autotransporte_beta_dom_sf"/>
</dbReference>
<protein>
    <submittedName>
        <fullName evidence="2">Autotransporter domain-containing protein</fullName>
    </submittedName>
</protein>
<comment type="caution">
    <text evidence="2">The sequence shown here is derived from an EMBL/GenBank/DDBJ whole genome shotgun (WGS) entry which is preliminary data.</text>
</comment>
<feature type="domain" description="Autotransporter" evidence="1">
    <location>
        <begin position="1213"/>
        <end position="1497"/>
    </location>
</feature>
<evidence type="ECO:0000259" key="1">
    <source>
        <dbReference type="PROSITE" id="PS51208"/>
    </source>
</evidence>
<proteinExistence type="predicted"/>
<dbReference type="Proteomes" id="UP000263486">
    <property type="component" value="Unassembled WGS sequence"/>
</dbReference>
<dbReference type="InterPro" id="IPR005546">
    <property type="entry name" value="Autotransporte_beta"/>
</dbReference>
<dbReference type="PROSITE" id="PS51208">
    <property type="entry name" value="AUTOTRANSPORTER"/>
    <property type="match status" value="1"/>
</dbReference>
<dbReference type="Pfam" id="PF03797">
    <property type="entry name" value="Autotransporter"/>
    <property type="match status" value="1"/>
</dbReference>
<evidence type="ECO:0000313" key="3">
    <source>
        <dbReference type="Proteomes" id="UP000263486"/>
    </source>
</evidence>
<dbReference type="EMBL" id="QUAJ01000012">
    <property type="protein sequence ID" value="REI41210.1"/>
    <property type="molecule type" value="Genomic_DNA"/>
</dbReference>
<name>A0ABX9KGX4_9FUSO</name>
<dbReference type="SUPFAM" id="SSF103515">
    <property type="entry name" value="Autotransporter"/>
    <property type="match status" value="1"/>
</dbReference>
<evidence type="ECO:0000313" key="2">
    <source>
        <dbReference type="EMBL" id="REI41210.1"/>
    </source>
</evidence>
<organism evidence="2 3">
    <name type="scientific">Psychrilyobacter piezotolerans</name>
    <dbReference type="NCBI Taxonomy" id="2293438"/>
    <lineage>
        <taxon>Bacteria</taxon>
        <taxon>Fusobacteriati</taxon>
        <taxon>Fusobacteriota</taxon>
        <taxon>Fusobacteriia</taxon>
        <taxon>Fusobacteriales</taxon>
        <taxon>Fusobacteriaceae</taxon>
        <taxon>Psychrilyobacter</taxon>
    </lineage>
</organism>